<dbReference type="OrthoDB" id="10463817at2759"/>
<keyword evidence="2" id="KW-0812">Transmembrane</keyword>
<feature type="transmembrane region" description="Helical" evidence="2">
    <location>
        <begin position="34"/>
        <end position="57"/>
    </location>
</feature>
<feature type="transmembrane region" description="Helical" evidence="2">
    <location>
        <begin position="69"/>
        <end position="90"/>
    </location>
</feature>
<dbReference type="AlphaFoldDB" id="A0A2K1JC94"/>
<keyword evidence="2" id="KW-0472">Membrane</keyword>
<accession>A0A2K1JC94</accession>
<dbReference type="EMBL" id="ABEU02000015">
    <property type="protein sequence ID" value="PNR39146.1"/>
    <property type="molecule type" value="Genomic_DNA"/>
</dbReference>
<sequence length="276" mass="30615">MSAADHLAAMTSASYMGSAPSEDGVKPPIHESSAILLLLGSFLAAMSPLLLVPLFLTDSQGRRWIGAKIGLCIFGFGFTTILGVLTTTNWRVVAPYVGMSLEALQSAFNVAKELPGDLAEWLDSGKGFYLLIKTFVAFAVVALLCGSAFPMLQRRFNSLKVRIKGTDASLEPRSVNREEIAASRSRQQLELQEKAREKDELLRQRRVARIAQEEQRLRSKAHPINSSMHYLISMLSVRYSWTIAVYAVAHYIIAFLVYIYATLFVQAITPFLTCFT</sequence>
<gene>
    <name evidence="4" type="primary">LOC112292029</name>
    <name evidence="3" type="ORF">PHYPA_019424</name>
</gene>
<organism evidence="3">
    <name type="scientific">Physcomitrium patens</name>
    <name type="common">Spreading-leaved earth moss</name>
    <name type="synonym">Physcomitrella patens</name>
    <dbReference type="NCBI Taxonomy" id="3218"/>
    <lineage>
        <taxon>Eukaryota</taxon>
        <taxon>Viridiplantae</taxon>
        <taxon>Streptophyta</taxon>
        <taxon>Embryophyta</taxon>
        <taxon>Bryophyta</taxon>
        <taxon>Bryophytina</taxon>
        <taxon>Bryopsida</taxon>
        <taxon>Funariidae</taxon>
        <taxon>Funariales</taxon>
        <taxon>Funariaceae</taxon>
        <taxon>Physcomitrium</taxon>
    </lineage>
</organism>
<dbReference type="EnsemblPlants" id="Pp3c15_6610V3.1">
    <property type="protein sequence ID" value="Pp3c15_6610V3.1"/>
    <property type="gene ID" value="Pp3c15_6610"/>
</dbReference>
<feature type="transmembrane region" description="Helical" evidence="2">
    <location>
        <begin position="128"/>
        <end position="152"/>
    </location>
</feature>
<keyword evidence="2" id="KW-1133">Transmembrane helix</keyword>
<evidence type="ECO:0000313" key="5">
    <source>
        <dbReference type="Proteomes" id="UP000006727"/>
    </source>
</evidence>
<protein>
    <submittedName>
        <fullName evidence="3 4">Uncharacterized protein</fullName>
    </submittedName>
</protein>
<name>A0A2K1JC94_PHYPA</name>
<evidence type="ECO:0000313" key="4">
    <source>
        <dbReference type="EnsemblPlants" id="Pp3c15_6610V3.1"/>
    </source>
</evidence>
<evidence type="ECO:0000256" key="1">
    <source>
        <dbReference type="SAM" id="Coils"/>
    </source>
</evidence>
<proteinExistence type="predicted"/>
<evidence type="ECO:0000256" key="2">
    <source>
        <dbReference type="SAM" id="Phobius"/>
    </source>
</evidence>
<feature type="coiled-coil region" evidence="1">
    <location>
        <begin position="184"/>
        <end position="211"/>
    </location>
</feature>
<evidence type="ECO:0000313" key="3">
    <source>
        <dbReference type="EMBL" id="PNR39146.1"/>
    </source>
</evidence>
<reference evidence="3 5" key="1">
    <citation type="journal article" date="2008" name="Science">
        <title>The Physcomitrella genome reveals evolutionary insights into the conquest of land by plants.</title>
        <authorList>
            <person name="Rensing S."/>
            <person name="Lang D."/>
            <person name="Zimmer A."/>
            <person name="Terry A."/>
            <person name="Salamov A."/>
            <person name="Shapiro H."/>
            <person name="Nishiyama T."/>
            <person name="Perroud P.-F."/>
            <person name="Lindquist E."/>
            <person name="Kamisugi Y."/>
            <person name="Tanahashi T."/>
            <person name="Sakakibara K."/>
            <person name="Fujita T."/>
            <person name="Oishi K."/>
            <person name="Shin-I T."/>
            <person name="Kuroki Y."/>
            <person name="Toyoda A."/>
            <person name="Suzuki Y."/>
            <person name="Hashimoto A."/>
            <person name="Yamaguchi K."/>
            <person name="Sugano A."/>
            <person name="Kohara Y."/>
            <person name="Fujiyama A."/>
            <person name="Anterola A."/>
            <person name="Aoki S."/>
            <person name="Ashton N."/>
            <person name="Barbazuk W.B."/>
            <person name="Barker E."/>
            <person name="Bennetzen J."/>
            <person name="Bezanilla M."/>
            <person name="Blankenship R."/>
            <person name="Cho S.H."/>
            <person name="Dutcher S."/>
            <person name="Estelle M."/>
            <person name="Fawcett J.A."/>
            <person name="Gundlach H."/>
            <person name="Hanada K."/>
            <person name="Heyl A."/>
            <person name="Hicks K.A."/>
            <person name="Hugh J."/>
            <person name="Lohr M."/>
            <person name="Mayer K."/>
            <person name="Melkozernov A."/>
            <person name="Murata T."/>
            <person name="Nelson D."/>
            <person name="Pils B."/>
            <person name="Prigge M."/>
            <person name="Reiss B."/>
            <person name="Renner T."/>
            <person name="Rombauts S."/>
            <person name="Rushton P."/>
            <person name="Sanderfoot A."/>
            <person name="Schween G."/>
            <person name="Shiu S.-H."/>
            <person name="Stueber K."/>
            <person name="Theodoulou F.L."/>
            <person name="Tu H."/>
            <person name="Van de Peer Y."/>
            <person name="Verrier P.J."/>
            <person name="Waters E."/>
            <person name="Wood A."/>
            <person name="Yang L."/>
            <person name="Cove D."/>
            <person name="Cuming A."/>
            <person name="Hasebe M."/>
            <person name="Lucas S."/>
            <person name="Mishler D.B."/>
            <person name="Reski R."/>
            <person name="Grigoriev I."/>
            <person name="Quatrano R.S."/>
            <person name="Boore J.L."/>
        </authorList>
    </citation>
    <scope>NUCLEOTIDE SEQUENCE [LARGE SCALE GENOMIC DNA]</scope>
    <source>
        <strain evidence="4 5">cv. Gransden 2004</strain>
    </source>
</reference>
<dbReference type="Proteomes" id="UP000006727">
    <property type="component" value="Chromosome 15"/>
</dbReference>
<keyword evidence="5" id="KW-1185">Reference proteome</keyword>
<dbReference type="Gramene" id="Pp3c15_6610V3.1">
    <property type="protein sequence ID" value="Pp3c15_6610V3.1"/>
    <property type="gene ID" value="Pp3c15_6610"/>
</dbReference>
<dbReference type="PaxDb" id="3218-PP1S291_61V6.1"/>
<reference evidence="4" key="3">
    <citation type="submission" date="2020-12" db="UniProtKB">
        <authorList>
            <consortium name="EnsemblPlants"/>
        </authorList>
    </citation>
    <scope>IDENTIFICATION</scope>
</reference>
<reference evidence="3 5" key="2">
    <citation type="journal article" date="2018" name="Plant J.">
        <title>The Physcomitrella patens chromosome-scale assembly reveals moss genome structure and evolution.</title>
        <authorList>
            <person name="Lang D."/>
            <person name="Ullrich K.K."/>
            <person name="Murat F."/>
            <person name="Fuchs J."/>
            <person name="Jenkins J."/>
            <person name="Haas F.B."/>
            <person name="Piednoel M."/>
            <person name="Gundlach H."/>
            <person name="Van Bel M."/>
            <person name="Meyberg R."/>
            <person name="Vives C."/>
            <person name="Morata J."/>
            <person name="Symeonidi A."/>
            <person name="Hiss M."/>
            <person name="Muchero W."/>
            <person name="Kamisugi Y."/>
            <person name="Saleh O."/>
            <person name="Blanc G."/>
            <person name="Decker E.L."/>
            <person name="van Gessel N."/>
            <person name="Grimwood J."/>
            <person name="Hayes R.D."/>
            <person name="Graham S.W."/>
            <person name="Gunter L.E."/>
            <person name="McDaniel S.F."/>
            <person name="Hoernstein S.N.W."/>
            <person name="Larsson A."/>
            <person name="Li F.W."/>
            <person name="Perroud P.F."/>
            <person name="Phillips J."/>
            <person name="Ranjan P."/>
            <person name="Rokshar D.S."/>
            <person name="Rothfels C.J."/>
            <person name="Schneider L."/>
            <person name="Shu S."/>
            <person name="Stevenson D.W."/>
            <person name="Thummler F."/>
            <person name="Tillich M."/>
            <person name="Villarreal Aguilar J.C."/>
            <person name="Widiez T."/>
            <person name="Wong G.K."/>
            <person name="Wymore A."/>
            <person name="Zhang Y."/>
            <person name="Zimmer A.D."/>
            <person name="Quatrano R.S."/>
            <person name="Mayer K.F.X."/>
            <person name="Goodstein D."/>
            <person name="Casacuberta J.M."/>
            <person name="Vandepoele K."/>
            <person name="Reski R."/>
            <person name="Cuming A.C."/>
            <person name="Tuskan G.A."/>
            <person name="Maumus F."/>
            <person name="Salse J."/>
            <person name="Schmutz J."/>
            <person name="Rensing S.A."/>
        </authorList>
    </citation>
    <scope>NUCLEOTIDE SEQUENCE [LARGE SCALE GENOMIC DNA]</scope>
    <source>
        <strain evidence="4 5">cv. Gransden 2004</strain>
    </source>
</reference>
<keyword evidence="1" id="KW-0175">Coiled coil</keyword>